<reference evidence="8" key="1">
    <citation type="journal article" date="2018" name="Genome Biol.">
        <title>SKESA: strategic k-mer extension for scrupulous assemblies.</title>
        <authorList>
            <person name="Souvorov A."/>
            <person name="Agarwala R."/>
            <person name="Lipman D.J."/>
        </authorList>
    </citation>
    <scope>NUCLEOTIDE SEQUENCE</scope>
    <source>
        <strain evidence="8">MA.CK_08/00001351</strain>
    </source>
</reference>
<comment type="similarity">
    <text evidence="2">Belongs to the phage GPA family.</text>
</comment>
<organism evidence="8">
    <name type="scientific">Salmonella enterica</name>
    <name type="common">Salmonella choleraesuis</name>
    <dbReference type="NCBI Taxonomy" id="28901"/>
    <lineage>
        <taxon>Bacteria</taxon>
        <taxon>Pseudomonadati</taxon>
        <taxon>Pseudomonadota</taxon>
        <taxon>Gammaproteobacteria</taxon>
        <taxon>Enterobacterales</taxon>
        <taxon>Enterobacteriaceae</taxon>
        <taxon>Salmonella</taxon>
    </lineage>
</organism>
<evidence type="ECO:0000256" key="2">
    <source>
        <dbReference type="ARBA" id="ARBA00009260"/>
    </source>
</evidence>
<dbReference type="GO" id="GO:0016787">
    <property type="term" value="F:hydrolase activity"/>
    <property type="evidence" value="ECO:0007669"/>
    <property type="project" value="UniProtKB-KW"/>
</dbReference>
<evidence type="ECO:0000256" key="1">
    <source>
        <dbReference type="ARBA" id="ARBA00003293"/>
    </source>
</evidence>
<feature type="domain" description="Replication gene A protein-like" evidence="7">
    <location>
        <begin position="132"/>
        <end position="454"/>
    </location>
</feature>
<proteinExistence type="inferred from homology"/>
<comment type="caution">
    <text evidence="8">The sequence shown here is derived from an EMBL/GenBank/DDBJ whole genome shotgun (WGS) entry which is preliminary data.</text>
</comment>
<dbReference type="AlphaFoldDB" id="A0A757XVW7"/>
<comment type="function">
    <text evidence="1">Possible endonuclease which induces a single-strand cut and initiates DNA replication.</text>
</comment>
<protein>
    <submittedName>
        <fullName evidence="8">Replication endonuclease</fullName>
    </submittedName>
</protein>
<evidence type="ECO:0000256" key="3">
    <source>
        <dbReference type="ARBA" id="ARBA00022705"/>
    </source>
</evidence>
<sequence>MPEHTDYLHQELGQHHAVDAWRRETFAPGTPADVTITERRLWVVNPQDHKWRAQYLHEIPDWLAGYFGRRYEKLFTGPDGRRRANTFLRQTIGGNVLPRLRKVAARYKLAADAIDLPFGKSLERLPSLDRPELKKLAGQISGWISQSLYDFTERFDSGTDDAKELHRRTMESYRYLCAYSLMLNNQPPYWAEHEANAGQLETRKAESGILRMMAPEWWYLRLKRARDVQREHMAIAVGQVQKAASAYVSRKTLGEWIEQKKRNAEFFKKFDLINEQGDRVALADMVHGSVANPAIRRCELMVRMRGFEDIANDEGLAGEFYTITAPSRFHSVHSKGGFVSRWDGNTPQDTQRYLCGVWAKARAAISRAGIHVFGFRVVEPHHDGTPHWHMLLFMRPQDVDTVRDILCYHARIEDSEELQTPSALKARFHVEPIDPEKGSATGYIAKYISKNIDGFALDGEADEETGENLRDMAKAVSAWASRWRIRQFQQIGGAPVTVWRELRRLPGDEQILPTEDMDNVRFAADVGDWRAYTECQGGAFVMRKDLTVRLAYEVTEQGNEYAEDVQRVQGVYSPHIPDSEVCTRLVKWQKVAKLAEAPAEAVFDVDLKHPWSSVNNCTEGGTRRRLKLELRSRGFDGSDEEIDILKRGGGLRFGQSALIYRNGRLQETQNEPMQELWPGWL</sequence>
<keyword evidence="4" id="KW-0540">Nuclease</keyword>
<evidence type="ECO:0000259" key="7">
    <source>
        <dbReference type="Pfam" id="PF05840"/>
    </source>
</evidence>
<gene>
    <name evidence="8" type="ORF">G8O36_000619</name>
</gene>
<keyword evidence="5 8" id="KW-0255">Endonuclease</keyword>
<evidence type="ECO:0000313" key="8">
    <source>
        <dbReference type="EMBL" id="HAG1010217.1"/>
    </source>
</evidence>
<evidence type="ECO:0000256" key="6">
    <source>
        <dbReference type="ARBA" id="ARBA00022801"/>
    </source>
</evidence>
<reference evidence="8" key="2">
    <citation type="submission" date="2020-02" db="EMBL/GenBank/DDBJ databases">
        <authorList>
            <consortium name="NCBI Pathogen Detection Project"/>
        </authorList>
    </citation>
    <scope>NUCLEOTIDE SEQUENCE</scope>
    <source>
        <strain evidence="8">MA.CK_08/00001351</strain>
    </source>
</reference>
<keyword evidence="6" id="KW-0378">Hydrolase</keyword>
<dbReference type="EMBL" id="DAAXHH010000002">
    <property type="protein sequence ID" value="HAG1010217.1"/>
    <property type="molecule type" value="Genomic_DNA"/>
</dbReference>
<evidence type="ECO:0000256" key="5">
    <source>
        <dbReference type="ARBA" id="ARBA00022759"/>
    </source>
</evidence>
<dbReference type="GO" id="GO:0006260">
    <property type="term" value="P:DNA replication"/>
    <property type="evidence" value="ECO:0007669"/>
    <property type="project" value="UniProtKB-KW"/>
</dbReference>
<dbReference type="Pfam" id="PF05840">
    <property type="entry name" value="Phage_GPA"/>
    <property type="match status" value="1"/>
</dbReference>
<accession>A0A757XVW7</accession>
<dbReference type="InterPro" id="IPR008766">
    <property type="entry name" value="Replication_gene_A-like"/>
</dbReference>
<name>A0A757XVW7_SALER</name>
<evidence type="ECO:0000256" key="4">
    <source>
        <dbReference type="ARBA" id="ARBA00022722"/>
    </source>
</evidence>
<keyword evidence="3" id="KW-0235">DNA replication</keyword>
<dbReference type="GO" id="GO:0004519">
    <property type="term" value="F:endonuclease activity"/>
    <property type="evidence" value="ECO:0007669"/>
    <property type="project" value="UniProtKB-KW"/>
</dbReference>